<evidence type="ECO:0000313" key="3">
    <source>
        <dbReference type="EMBL" id="KAL1871926.1"/>
    </source>
</evidence>
<accession>A0ABR3X7K2</accession>
<comment type="caution">
    <text evidence="3">The sequence shown here is derived from an EMBL/GenBank/DDBJ whole genome shotgun (WGS) entry which is preliminary data.</text>
</comment>
<dbReference type="Proteomes" id="UP001583177">
    <property type="component" value="Unassembled WGS sequence"/>
</dbReference>
<keyword evidence="4" id="KW-1185">Reference proteome</keyword>
<feature type="region of interest" description="Disordered" evidence="1">
    <location>
        <begin position="179"/>
        <end position="204"/>
    </location>
</feature>
<gene>
    <name evidence="3" type="ORF">Daus18300_004562</name>
</gene>
<dbReference type="InterPro" id="IPR056106">
    <property type="entry name" value="DUF7689"/>
</dbReference>
<protein>
    <recommendedName>
        <fullName evidence="2">DUF7689 domain-containing protein</fullName>
    </recommendedName>
</protein>
<name>A0ABR3X7K2_9PEZI</name>
<reference evidence="3 4" key="1">
    <citation type="journal article" date="2024" name="IMA Fungus">
        <title>IMA Genome - F19 : A genome assembly and annotation guide to empower mycologists, including annotated draft genome sequences of Ceratocystis pirilliformis, Diaporthe australafricana, Fusarium ophioides, Paecilomyces lecythidis, and Sporothrix stenoceras.</title>
        <authorList>
            <person name="Aylward J."/>
            <person name="Wilson A.M."/>
            <person name="Visagie C.M."/>
            <person name="Spraker J."/>
            <person name="Barnes I."/>
            <person name="Buitendag C."/>
            <person name="Ceriani C."/>
            <person name="Del Mar Angel L."/>
            <person name="du Plessis D."/>
            <person name="Fuchs T."/>
            <person name="Gasser K."/>
            <person name="Kramer D."/>
            <person name="Li W."/>
            <person name="Munsamy K."/>
            <person name="Piso A."/>
            <person name="Price J.L."/>
            <person name="Sonnekus B."/>
            <person name="Thomas C."/>
            <person name="van der Nest A."/>
            <person name="van Dijk A."/>
            <person name="van Heerden A."/>
            <person name="van Vuuren N."/>
            <person name="Yilmaz N."/>
            <person name="Duong T.A."/>
            <person name="van der Merwe N.A."/>
            <person name="Wingfield M.J."/>
            <person name="Wingfield B.D."/>
        </authorList>
    </citation>
    <scope>NUCLEOTIDE SEQUENCE [LARGE SCALE GENOMIC DNA]</scope>
    <source>
        <strain evidence="3 4">CMW 18300</strain>
    </source>
</reference>
<evidence type="ECO:0000313" key="4">
    <source>
        <dbReference type="Proteomes" id="UP001583177"/>
    </source>
</evidence>
<dbReference type="Pfam" id="PF24738">
    <property type="entry name" value="DUF7689"/>
    <property type="match status" value="1"/>
</dbReference>
<proteinExistence type="predicted"/>
<dbReference type="EMBL" id="JAWRVE010000031">
    <property type="protein sequence ID" value="KAL1871926.1"/>
    <property type="molecule type" value="Genomic_DNA"/>
</dbReference>
<organism evidence="3 4">
    <name type="scientific">Diaporthe australafricana</name>
    <dbReference type="NCBI Taxonomy" id="127596"/>
    <lineage>
        <taxon>Eukaryota</taxon>
        <taxon>Fungi</taxon>
        <taxon>Dikarya</taxon>
        <taxon>Ascomycota</taxon>
        <taxon>Pezizomycotina</taxon>
        <taxon>Sordariomycetes</taxon>
        <taxon>Sordariomycetidae</taxon>
        <taxon>Diaporthales</taxon>
        <taxon>Diaporthaceae</taxon>
        <taxon>Diaporthe</taxon>
    </lineage>
</organism>
<evidence type="ECO:0000259" key="2">
    <source>
        <dbReference type="Pfam" id="PF24738"/>
    </source>
</evidence>
<feature type="compositionally biased region" description="Basic residues" evidence="1">
    <location>
        <begin position="191"/>
        <end position="204"/>
    </location>
</feature>
<evidence type="ECO:0000256" key="1">
    <source>
        <dbReference type="SAM" id="MobiDB-lite"/>
    </source>
</evidence>
<sequence length="204" mass="22684">MAEQAFQTWMRQRFSNVGQNPGTMGYTIAGPQGRTVNCIAHAIGQTNVRITPPNKAGLDEVYLSYGFYQVPTTGDPRAGDAEVYAKPSATGIPLHAHRVEGATRNVMTCSSKMGDDFLIRHPRALLQCTRAGSNQYEYGNVQYRYRFDAAKFKVQEASKVKTRSGRVVKQSETVLTKSNSRIMKSDATRTKSNRITKKSKVVKK</sequence>
<feature type="domain" description="DUF7689" evidence="2">
    <location>
        <begin position="28"/>
        <end position="146"/>
    </location>
</feature>